<protein>
    <recommendedName>
        <fullName evidence="2">Kinesin-like protein KIF26A/B helical domain-containing protein</fullName>
    </recommendedName>
</protein>
<evidence type="ECO:0000313" key="4">
    <source>
        <dbReference type="Proteomes" id="UP000596742"/>
    </source>
</evidence>
<evidence type="ECO:0000313" key="3">
    <source>
        <dbReference type="EMBL" id="VDI78401.1"/>
    </source>
</evidence>
<feature type="compositionally biased region" description="Low complexity" evidence="1">
    <location>
        <begin position="370"/>
        <end position="398"/>
    </location>
</feature>
<dbReference type="EMBL" id="UYJE01009959">
    <property type="protein sequence ID" value="VDI78401.1"/>
    <property type="molecule type" value="Genomic_DNA"/>
</dbReference>
<dbReference type="Proteomes" id="UP000596742">
    <property type="component" value="Unassembled WGS sequence"/>
</dbReference>
<feature type="non-terminal residue" evidence="3">
    <location>
        <position position="1"/>
    </location>
</feature>
<sequence>MKPSARPKASGIPCLKLQQGGSVPDHSFRGNVVRNNGRTIVRPGEVNNRFKSQFGEQGNSLKPQTEEWNCRFRVGVVDHDSRFRNQIREQDSRFRKQTGIQENRIRNQIGEQDSRLRNKQGDQGNRLKTQIGEQENRLRNQIVGQNILRNQQGEQEKILRNNTGEQNNRFRTQILEQDNNLKKQVVEQNQIEKEQTQVSDGEKTAKIEKQSKGTEDVEKEKVPGKDCIGTEHGRSLHNDNAETGEQSTELVACDDKVSCDQTEKTSNIIQKEENYTASISIEPAVYKFGSEAKIRKLPTPLKHKSSDIPAKNEPSQNAIGKRVMMDYPIRGTISPLSDQEINQKSFVFGRPSSPVNHSDIQRCKSPPDQSRPLSPLSESLSNRRPVYGKPPKYVPPSSRSAKSGAYARTGGICDQCNNCLLDLKRQAVRLMNVEKPSANK</sequence>
<accession>A0A8B6HE69</accession>
<dbReference type="OrthoDB" id="6140915at2759"/>
<evidence type="ECO:0000256" key="1">
    <source>
        <dbReference type="SAM" id="MobiDB-lite"/>
    </source>
</evidence>
<proteinExistence type="predicted"/>
<dbReference type="Pfam" id="PF23081">
    <property type="entry name" value="HTH_KIF26A_B_1st"/>
    <property type="match status" value="1"/>
</dbReference>
<feature type="compositionally biased region" description="Basic and acidic residues" evidence="1">
    <location>
        <begin position="192"/>
        <end position="240"/>
    </location>
</feature>
<feature type="region of interest" description="Disordered" evidence="1">
    <location>
        <begin position="301"/>
        <end position="321"/>
    </location>
</feature>
<organism evidence="3 4">
    <name type="scientific">Mytilus galloprovincialis</name>
    <name type="common">Mediterranean mussel</name>
    <dbReference type="NCBI Taxonomy" id="29158"/>
    <lineage>
        <taxon>Eukaryota</taxon>
        <taxon>Metazoa</taxon>
        <taxon>Spiralia</taxon>
        <taxon>Lophotrochozoa</taxon>
        <taxon>Mollusca</taxon>
        <taxon>Bivalvia</taxon>
        <taxon>Autobranchia</taxon>
        <taxon>Pteriomorphia</taxon>
        <taxon>Mytilida</taxon>
        <taxon>Mytiloidea</taxon>
        <taxon>Mytilidae</taxon>
        <taxon>Mytilinae</taxon>
        <taxon>Mytilus</taxon>
    </lineage>
</organism>
<keyword evidence="4" id="KW-1185">Reference proteome</keyword>
<feature type="region of interest" description="Disordered" evidence="1">
    <location>
        <begin position="347"/>
        <end position="406"/>
    </location>
</feature>
<feature type="region of interest" description="Disordered" evidence="1">
    <location>
        <begin position="192"/>
        <end position="248"/>
    </location>
</feature>
<reference evidence="3" key="1">
    <citation type="submission" date="2018-11" db="EMBL/GenBank/DDBJ databases">
        <authorList>
            <person name="Alioto T."/>
            <person name="Alioto T."/>
        </authorList>
    </citation>
    <scope>NUCLEOTIDE SEQUENCE</scope>
</reference>
<feature type="domain" description="Kinesin-like protein KIF26A/B helical" evidence="2">
    <location>
        <begin position="410"/>
        <end position="439"/>
    </location>
</feature>
<evidence type="ECO:0000259" key="2">
    <source>
        <dbReference type="Pfam" id="PF23081"/>
    </source>
</evidence>
<gene>
    <name evidence="3" type="ORF">MGAL_10B077775</name>
</gene>
<dbReference type="InterPro" id="IPR057090">
    <property type="entry name" value="HTH_KIF26A_B_1st"/>
</dbReference>
<name>A0A8B6HE69_MYTGA</name>
<comment type="caution">
    <text evidence="3">The sequence shown here is derived from an EMBL/GenBank/DDBJ whole genome shotgun (WGS) entry which is preliminary data.</text>
</comment>
<feature type="region of interest" description="Disordered" evidence="1">
    <location>
        <begin position="1"/>
        <end position="25"/>
    </location>
</feature>
<dbReference type="AlphaFoldDB" id="A0A8B6HE69"/>